<feature type="domain" description="ABC transporter" evidence="10">
    <location>
        <begin position="93"/>
        <end position="341"/>
    </location>
</feature>
<keyword evidence="11" id="KW-0547">Nucleotide-binding</keyword>
<sequence length="354" mass="37403">MLEQVAFCGTTHQRLSVGLVPRVAARLDLLKCEPTMCDARSVIRRLNRAVRAGLPSAAPPMNELHDQVVTPSPAETTAPMPSHWFRSAALLDVRGLQVAAAAHSDAPRVVQGISLSITCGEVVGLVGDASSGALEVAQCIAGVLPAPATIRSGSILFNGVELVGLPPRSFSRLHDDQVAYLPRSPLDGLDPNLTVGTQLATPLRSGGGLSKPAAYERSLDLLGQAGVENPEHTFTAYPRDVSATLAQRVHIANALAGSPNLLVADDPTDTLNASDSSDILELLSRLQRERKLTMIFVTRSVRVAALICNRVAVVRTGAIVEYASVADLLGSPKHPYTRELICAAENESLGSRGL</sequence>
<organism evidence="11 12">
    <name type="scientific">Cryobacterium flavum</name>
    <dbReference type="NCBI Taxonomy" id="1424659"/>
    <lineage>
        <taxon>Bacteria</taxon>
        <taxon>Bacillati</taxon>
        <taxon>Actinomycetota</taxon>
        <taxon>Actinomycetes</taxon>
        <taxon>Micrococcales</taxon>
        <taxon>Microbacteriaceae</taxon>
        <taxon>Cryobacterium</taxon>
    </lineage>
</organism>
<evidence type="ECO:0000256" key="6">
    <source>
        <dbReference type="ARBA" id="ARBA00022967"/>
    </source>
</evidence>
<keyword evidence="9" id="KW-0472">Membrane</keyword>
<dbReference type="Gene3D" id="3.40.50.300">
    <property type="entry name" value="P-loop containing nucleotide triphosphate hydrolases"/>
    <property type="match status" value="1"/>
</dbReference>
<evidence type="ECO:0000259" key="10">
    <source>
        <dbReference type="PROSITE" id="PS50893"/>
    </source>
</evidence>
<comment type="subcellular location">
    <subcellularLocation>
        <location evidence="1">Membrane</location>
    </subcellularLocation>
</comment>
<keyword evidence="8" id="KW-0921">Nickel transport</keyword>
<keyword evidence="5" id="KW-0533">Nickel</keyword>
<evidence type="ECO:0000256" key="2">
    <source>
        <dbReference type="ARBA" id="ARBA00005417"/>
    </source>
</evidence>
<dbReference type="PANTHER" id="PTHR43297">
    <property type="entry name" value="OLIGOPEPTIDE TRANSPORT ATP-BINDING PROTEIN APPD"/>
    <property type="match status" value="1"/>
</dbReference>
<dbReference type="PANTHER" id="PTHR43297:SF13">
    <property type="entry name" value="NICKEL ABC TRANSPORTER, ATP-BINDING PROTEIN"/>
    <property type="match status" value="1"/>
</dbReference>
<comment type="similarity">
    <text evidence="2">Belongs to the ABC transporter superfamily.</text>
</comment>
<evidence type="ECO:0000256" key="5">
    <source>
        <dbReference type="ARBA" id="ARBA00022596"/>
    </source>
</evidence>
<comment type="caution">
    <text evidence="11">The sequence shown here is derived from an EMBL/GenBank/DDBJ whole genome shotgun (WGS) entry which is preliminary data.</text>
</comment>
<keyword evidence="4" id="KW-1003">Cell membrane</keyword>
<gene>
    <name evidence="11" type="ORF">E3O21_16420</name>
</gene>
<protein>
    <submittedName>
        <fullName evidence="11">ABC transporter ATP-binding protein</fullName>
    </submittedName>
</protein>
<dbReference type="EMBL" id="SOFD01000038">
    <property type="protein sequence ID" value="TFB73843.1"/>
    <property type="molecule type" value="Genomic_DNA"/>
</dbReference>
<dbReference type="GO" id="GO:0005524">
    <property type="term" value="F:ATP binding"/>
    <property type="evidence" value="ECO:0007669"/>
    <property type="project" value="UniProtKB-KW"/>
</dbReference>
<dbReference type="Proteomes" id="UP000298252">
    <property type="component" value="Unassembled WGS sequence"/>
</dbReference>
<dbReference type="SUPFAM" id="SSF52540">
    <property type="entry name" value="P-loop containing nucleoside triphosphate hydrolases"/>
    <property type="match status" value="1"/>
</dbReference>
<dbReference type="InterPro" id="IPR027417">
    <property type="entry name" value="P-loop_NTPase"/>
</dbReference>
<dbReference type="InterPro" id="IPR050388">
    <property type="entry name" value="ABC_Ni/Peptide_Import"/>
</dbReference>
<keyword evidence="3" id="KW-0813">Transport</keyword>
<keyword evidence="12" id="KW-1185">Reference proteome</keyword>
<dbReference type="InterPro" id="IPR003439">
    <property type="entry name" value="ABC_transporter-like_ATP-bd"/>
</dbReference>
<evidence type="ECO:0000256" key="7">
    <source>
        <dbReference type="ARBA" id="ARBA00023065"/>
    </source>
</evidence>
<keyword evidence="11" id="KW-0067">ATP-binding</keyword>
<evidence type="ECO:0000256" key="9">
    <source>
        <dbReference type="ARBA" id="ARBA00023136"/>
    </source>
</evidence>
<evidence type="ECO:0000313" key="11">
    <source>
        <dbReference type="EMBL" id="TFB73843.1"/>
    </source>
</evidence>
<evidence type="ECO:0000256" key="3">
    <source>
        <dbReference type="ARBA" id="ARBA00022448"/>
    </source>
</evidence>
<name>A0ABY2HXX4_9MICO</name>
<keyword evidence="6" id="KW-1278">Translocase</keyword>
<dbReference type="Pfam" id="PF00005">
    <property type="entry name" value="ABC_tran"/>
    <property type="match status" value="1"/>
</dbReference>
<evidence type="ECO:0000256" key="8">
    <source>
        <dbReference type="ARBA" id="ARBA00023112"/>
    </source>
</evidence>
<keyword evidence="7" id="KW-0406">Ion transport</keyword>
<evidence type="ECO:0000256" key="4">
    <source>
        <dbReference type="ARBA" id="ARBA00022475"/>
    </source>
</evidence>
<evidence type="ECO:0000313" key="12">
    <source>
        <dbReference type="Proteomes" id="UP000298252"/>
    </source>
</evidence>
<evidence type="ECO:0000256" key="1">
    <source>
        <dbReference type="ARBA" id="ARBA00004370"/>
    </source>
</evidence>
<reference evidence="11 12" key="1">
    <citation type="submission" date="2019-03" db="EMBL/GenBank/DDBJ databases">
        <title>Genomics of glacier-inhabiting Cryobacterium strains.</title>
        <authorList>
            <person name="Liu Q."/>
            <person name="Xin Y.-H."/>
        </authorList>
    </citation>
    <scope>NUCLEOTIDE SEQUENCE [LARGE SCALE GENOMIC DNA]</scope>
    <source>
        <strain evidence="11 12">Hh8</strain>
    </source>
</reference>
<dbReference type="PROSITE" id="PS50893">
    <property type="entry name" value="ABC_TRANSPORTER_2"/>
    <property type="match status" value="1"/>
</dbReference>
<accession>A0ABY2HXX4</accession>
<proteinExistence type="inferred from homology"/>